<evidence type="ECO:0000256" key="2">
    <source>
        <dbReference type="ARBA" id="ARBA00005189"/>
    </source>
</evidence>
<sequence length="420" mass="47677">MSIFRILRGNRHVRRCTSWETLKTQVPIRYATTANPENKFGGLWSLSRRWRVSLPIGVGVSLIAVLQWRHLRRYPYAVDGDVVQGPISDLMVDCYCCLPLRITSRAFGWFASVELPKGFRPFVFNLYARTFHANLQEIDSDLASFPSLVDFFVRSLRDDARPIAQNTDIVSPSDGKVLHFGPVTSCRVEQVKGMTYDLRHFLGDSRPSKIGGQIPYSKEDNDHYVKSLLKNPANKLYQLTVYLAPGDYHRFHSPANWRIDLRRHFQGKLLSVNPKIASWLPDLFSLNERVVYLGEWSGGFMAYAAVGATNVGSIRVYCDKTLATNKRKWPRGKIWEDANLDCVNVKKGELFGEFRMGSTVVLLFEAPENFQFSVDVGQPIKVGQGLAEGFVEPRRRRNQIDLSKSVNEAVERITPAGNSN</sequence>
<keyword evidence="4" id="KW-0444">Lipid biosynthesis</keyword>
<dbReference type="OrthoDB" id="4330at2759"/>
<evidence type="ECO:0000256" key="7">
    <source>
        <dbReference type="ARBA" id="ARBA00023209"/>
    </source>
</evidence>
<organism evidence="13 14">
    <name type="scientific">Fopius arisanus</name>
    <dbReference type="NCBI Taxonomy" id="64838"/>
    <lineage>
        <taxon>Eukaryota</taxon>
        <taxon>Metazoa</taxon>
        <taxon>Ecdysozoa</taxon>
        <taxon>Arthropoda</taxon>
        <taxon>Hexapoda</taxon>
        <taxon>Insecta</taxon>
        <taxon>Pterygota</taxon>
        <taxon>Neoptera</taxon>
        <taxon>Endopterygota</taxon>
        <taxon>Hymenoptera</taxon>
        <taxon>Apocrita</taxon>
        <taxon>Ichneumonoidea</taxon>
        <taxon>Braconidae</taxon>
        <taxon>Opiinae</taxon>
        <taxon>Fopius</taxon>
    </lineage>
</organism>
<dbReference type="GO" id="GO:0005739">
    <property type="term" value="C:mitochondrion"/>
    <property type="evidence" value="ECO:0007669"/>
    <property type="project" value="TreeGrafter"/>
</dbReference>
<dbReference type="PANTHER" id="PTHR10067">
    <property type="entry name" value="PHOSPHATIDYLSERINE DECARBOXYLASE"/>
    <property type="match status" value="1"/>
</dbReference>
<dbReference type="NCBIfam" id="TIGR00163">
    <property type="entry name" value="PS_decarb"/>
    <property type="match status" value="1"/>
</dbReference>
<comment type="pathway">
    <text evidence="11">Phospholipid metabolism; phosphatidylethanolamine biosynthesis.</text>
</comment>
<dbReference type="KEGG" id="fas:105266765"/>
<dbReference type="GO" id="GO:0006646">
    <property type="term" value="P:phosphatidylethanolamine biosynthetic process"/>
    <property type="evidence" value="ECO:0007669"/>
    <property type="project" value="TreeGrafter"/>
</dbReference>
<evidence type="ECO:0000256" key="5">
    <source>
        <dbReference type="ARBA" id="ARBA00022793"/>
    </source>
</evidence>
<keyword evidence="5" id="KW-0210">Decarboxylase</keyword>
<gene>
    <name evidence="14" type="primary">Pisd</name>
</gene>
<keyword evidence="8" id="KW-0456">Lyase</keyword>
<keyword evidence="10" id="KW-0670">Pyruvate</keyword>
<keyword evidence="6" id="KW-0443">Lipid metabolism</keyword>
<evidence type="ECO:0000256" key="12">
    <source>
        <dbReference type="ARBA" id="ARBA00045136"/>
    </source>
</evidence>
<accession>A0A9R1T6R0</accession>
<evidence type="ECO:0000256" key="4">
    <source>
        <dbReference type="ARBA" id="ARBA00022516"/>
    </source>
</evidence>
<evidence type="ECO:0000256" key="8">
    <source>
        <dbReference type="ARBA" id="ARBA00023239"/>
    </source>
</evidence>
<dbReference type="InterPro" id="IPR003817">
    <property type="entry name" value="PS_Dcarbxylase"/>
</dbReference>
<comment type="function">
    <text evidence="12">Catalyzes the formation of phosphatidylethanolamine (PtdEtn) from phosphatidylserine (PtdSer). Plays a central role in phospholipid metabolism and in the interorganelle trafficking of phosphatidylserine. May be involved in lipid droplet biogenesis at the endoplasmic reticulum membrane.</text>
</comment>
<dbReference type="GO" id="GO:0004609">
    <property type="term" value="F:phosphatidylserine decarboxylase activity"/>
    <property type="evidence" value="ECO:0007669"/>
    <property type="project" value="UniProtKB-EC"/>
</dbReference>
<dbReference type="InterPro" id="IPR033177">
    <property type="entry name" value="PSD-B"/>
</dbReference>
<proteinExistence type="predicted"/>
<evidence type="ECO:0000313" key="14">
    <source>
        <dbReference type="RefSeq" id="XP_011303468.1"/>
    </source>
</evidence>
<comment type="cofactor">
    <cofactor evidence="1">
        <name>pyruvate</name>
        <dbReference type="ChEBI" id="CHEBI:15361"/>
    </cofactor>
</comment>
<evidence type="ECO:0000256" key="6">
    <source>
        <dbReference type="ARBA" id="ARBA00023098"/>
    </source>
</evidence>
<evidence type="ECO:0000256" key="1">
    <source>
        <dbReference type="ARBA" id="ARBA00001928"/>
    </source>
</evidence>
<keyword evidence="9" id="KW-1208">Phospholipid metabolism</keyword>
<dbReference type="GeneID" id="105266765"/>
<keyword evidence="13" id="KW-1185">Reference proteome</keyword>
<evidence type="ECO:0000256" key="3">
    <source>
        <dbReference type="ARBA" id="ARBA00012243"/>
    </source>
</evidence>
<dbReference type="Proteomes" id="UP000694866">
    <property type="component" value="Unplaced"/>
</dbReference>
<evidence type="ECO:0000256" key="10">
    <source>
        <dbReference type="ARBA" id="ARBA00023317"/>
    </source>
</evidence>
<dbReference type="EC" id="4.1.1.65" evidence="3"/>
<protein>
    <recommendedName>
        <fullName evidence="3">phosphatidylserine decarboxylase</fullName>
        <ecNumber evidence="3">4.1.1.65</ecNumber>
    </recommendedName>
</protein>
<dbReference type="AlphaFoldDB" id="A0A9R1T6R0"/>
<dbReference type="CTD" id="23761"/>
<comment type="pathway">
    <text evidence="2">Lipid metabolism.</text>
</comment>
<name>A0A9R1T6R0_9HYME</name>
<evidence type="ECO:0000256" key="11">
    <source>
        <dbReference type="ARBA" id="ARBA00024326"/>
    </source>
</evidence>
<keyword evidence="7" id="KW-0594">Phospholipid biosynthesis</keyword>
<dbReference type="RefSeq" id="XP_011303468.1">
    <property type="nucleotide sequence ID" value="XM_011305166.1"/>
</dbReference>
<dbReference type="Pfam" id="PF02666">
    <property type="entry name" value="PS_Dcarbxylase"/>
    <property type="match status" value="1"/>
</dbReference>
<dbReference type="PANTHER" id="PTHR10067:SF6">
    <property type="entry name" value="PHOSPHATIDYLSERINE DECARBOXYLASE PROENZYME, MITOCHONDRIAL"/>
    <property type="match status" value="1"/>
</dbReference>
<evidence type="ECO:0000313" key="13">
    <source>
        <dbReference type="Proteomes" id="UP000694866"/>
    </source>
</evidence>
<reference evidence="14" key="1">
    <citation type="submission" date="2025-08" db="UniProtKB">
        <authorList>
            <consortium name="RefSeq"/>
        </authorList>
    </citation>
    <scope>IDENTIFICATION</scope>
    <source>
        <strain evidence="14">USDA-PBARC FA_bdor</strain>
        <tissue evidence="14">Whole organism</tissue>
    </source>
</reference>
<evidence type="ECO:0000256" key="9">
    <source>
        <dbReference type="ARBA" id="ARBA00023264"/>
    </source>
</evidence>